<proteinExistence type="predicted"/>
<protein>
    <submittedName>
        <fullName evidence="1">Uncharacterized protein</fullName>
    </submittedName>
</protein>
<accession>A0A842I178</accession>
<sequence>MSMLIDIDRFLRRTNTAPTRFGREAVNDPRFVFDIRRGRECGGKVRARVYKYISAADARPGRCG</sequence>
<keyword evidence="2" id="KW-1185">Reference proteome</keyword>
<reference evidence="1 2" key="1">
    <citation type="submission" date="2020-08" db="EMBL/GenBank/DDBJ databases">
        <title>Draft genome sequence of Parasphingopyxis sp. GrpM-11.</title>
        <authorList>
            <person name="Oh J."/>
            <person name="Roh D.-H."/>
        </authorList>
    </citation>
    <scope>NUCLEOTIDE SEQUENCE [LARGE SCALE GENOMIC DNA]</scope>
    <source>
        <strain evidence="1 2">GrpM-11</strain>
    </source>
</reference>
<organism evidence="1 2">
    <name type="scientific">Parasphingopyxis marina</name>
    <dbReference type="NCBI Taxonomy" id="2761622"/>
    <lineage>
        <taxon>Bacteria</taxon>
        <taxon>Pseudomonadati</taxon>
        <taxon>Pseudomonadota</taxon>
        <taxon>Alphaproteobacteria</taxon>
        <taxon>Sphingomonadales</taxon>
        <taxon>Sphingomonadaceae</taxon>
        <taxon>Parasphingopyxis</taxon>
    </lineage>
</organism>
<dbReference type="EMBL" id="JACJVJ010000002">
    <property type="protein sequence ID" value="MBC2778419.1"/>
    <property type="molecule type" value="Genomic_DNA"/>
</dbReference>
<dbReference type="AlphaFoldDB" id="A0A842I178"/>
<dbReference type="Proteomes" id="UP000564378">
    <property type="component" value="Unassembled WGS sequence"/>
</dbReference>
<name>A0A842I178_9SPHN</name>
<dbReference type="RefSeq" id="WP_185801675.1">
    <property type="nucleotide sequence ID" value="NZ_JACJVJ010000002.1"/>
</dbReference>
<gene>
    <name evidence="1" type="ORF">H6P80_12405</name>
</gene>
<evidence type="ECO:0000313" key="2">
    <source>
        <dbReference type="Proteomes" id="UP000564378"/>
    </source>
</evidence>
<evidence type="ECO:0000313" key="1">
    <source>
        <dbReference type="EMBL" id="MBC2778419.1"/>
    </source>
</evidence>
<comment type="caution">
    <text evidence="1">The sequence shown here is derived from an EMBL/GenBank/DDBJ whole genome shotgun (WGS) entry which is preliminary data.</text>
</comment>